<dbReference type="InterPro" id="IPR012675">
    <property type="entry name" value="Beta-grasp_dom_sf"/>
</dbReference>
<reference evidence="1 2" key="1">
    <citation type="submission" date="2020-06" db="EMBL/GenBank/DDBJ databases">
        <title>Schlegella sp. ID0723 isolated from air conditioner.</title>
        <authorList>
            <person name="Kim D.Y."/>
            <person name="Kim D.-U."/>
        </authorList>
    </citation>
    <scope>NUCLEOTIDE SEQUENCE [LARGE SCALE GENOMIC DNA]</scope>
    <source>
        <strain evidence="1 2">ID0723</strain>
    </source>
</reference>
<name>A0A7Y6NK99_9BURK</name>
<dbReference type="Proteomes" id="UP000529637">
    <property type="component" value="Unassembled WGS sequence"/>
</dbReference>
<dbReference type="InterPro" id="IPR010035">
    <property type="entry name" value="Thi_S"/>
</dbReference>
<dbReference type="InterPro" id="IPR003749">
    <property type="entry name" value="ThiS/MoaD-like"/>
</dbReference>
<comment type="caution">
    <text evidence="1">The sequence shown here is derived from an EMBL/GenBank/DDBJ whole genome shotgun (WGS) entry which is preliminary data.</text>
</comment>
<dbReference type="SUPFAM" id="SSF54285">
    <property type="entry name" value="MoaD/ThiS"/>
    <property type="match status" value="1"/>
</dbReference>
<protein>
    <submittedName>
        <fullName evidence="1">Sulfur carrier protein ThiS</fullName>
    </submittedName>
</protein>
<organism evidence="1 2">
    <name type="scientific">Piscinibacter koreensis</name>
    <dbReference type="NCBI Taxonomy" id="2742824"/>
    <lineage>
        <taxon>Bacteria</taxon>
        <taxon>Pseudomonadati</taxon>
        <taxon>Pseudomonadota</taxon>
        <taxon>Betaproteobacteria</taxon>
        <taxon>Burkholderiales</taxon>
        <taxon>Sphaerotilaceae</taxon>
        <taxon>Piscinibacter</taxon>
    </lineage>
</organism>
<evidence type="ECO:0000313" key="2">
    <source>
        <dbReference type="Proteomes" id="UP000529637"/>
    </source>
</evidence>
<accession>A0A7Y6NK99</accession>
<dbReference type="PANTHER" id="PTHR34472">
    <property type="entry name" value="SULFUR CARRIER PROTEIN THIS"/>
    <property type="match status" value="1"/>
</dbReference>
<dbReference type="EMBL" id="JABWMJ010000001">
    <property type="protein sequence ID" value="NUZ04765.1"/>
    <property type="molecule type" value="Genomic_DNA"/>
</dbReference>
<dbReference type="CDD" id="cd00565">
    <property type="entry name" value="Ubl_ThiS"/>
    <property type="match status" value="1"/>
</dbReference>
<evidence type="ECO:0000313" key="1">
    <source>
        <dbReference type="EMBL" id="NUZ04765.1"/>
    </source>
</evidence>
<dbReference type="InterPro" id="IPR016155">
    <property type="entry name" value="Mopterin_synth/thiamin_S_b"/>
</dbReference>
<dbReference type="Gene3D" id="3.10.20.30">
    <property type="match status" value="1"/>
</dbReference>
<proteinExistence type="predicted"/>
<dbReference type="AlphaFoldDB" id="A0A7Y6NK99"/>
<dbReference type="Pfam" id="PF02597">
    <property type="entry name" value="ThiS"/>
    <property type="match status" value="1"/>
</dbReference>
<keyword evidence="2" id="KW-1185">Reference proteome</keyword>
<sequence>MQVHINHQPHELPDGATLADAIARLEARPPYAAAVNLRFVPRERHAEHRLEAGDRIEVIAPISGG</sequence>
<dbReference type="PANTHER" id="PTHR34472:SF1">
    <property type="entry name" value="SULFUR CARRIER PROTEIN THIS"/>
    <property type="match status" value="1"/>
</dbReference>
<dbReference type="RefSeq" id="WP_176065960.1">
    <property type="nucleotide sequence ID" value="NZ_JABWMJ010000001.1"/>
</dbReference>
<gene>
    <name evidence="1" type="primary">thiS</name>
    <name evidence="1" type="ORF">HQN59_03225</name>
</gene>
<dbReference type="NCBIfam" id="TIGR01683">
    <property type="entry name" value="thiS"/>
    <property type="match status" value="1"/>
</dbReference>